<evidence type="ECO:0000259" key="5">
    <source>
        <dbReference type="Pfam" id="PF00857"/>
    </source>
</evidence>
<dbReference type="STRING" id="180088.A0A1J8QAX0"/>
<keyword evidence="4" id="KW-1133">Transmembrane helix</keyword>
<dbReference type="CDD" id="cd00431">
    <property type="entry name" value="cysteine_hydrolases"/>
    <property type="match status" value="1"/>
</dbReference>
<comment type="similarity">
    <text evidence="1">Belongs to the isochorismatase family.</text>
</comment>
<keyword evidence="7" id="KW-1185">Reference proteome</keyword>
<feature type="region of interest" description="Disordered" evidence="3">
    <location>
        <begin position="100"/>
        <end position="134"/>
    </location>
</feature>
<dbReference type="Pfam" id="PF00857">
    <property type="entry name" value="Isochorismatase"/>
    <property type="match status" value="1"/>
</dbReference>
<evidence type="ECO:0000313" key="7">
    <source>
        <dbReference type="Proteomes" id="UP000183567"/>
    </source>
</evidence>
<evidence type="ECO:0000256" key="1">
    <source>
        <dbReference type="ARBA" id="ARBA00006336"/>
    </source>
</evidence>
<gene>
    <name evidence="6" type="ORF">AZE42_05333</name>
</gene>
<keyword evidence="4" id="KW-0812">Transmembrane</keyword>
<dbReference type="AlphaFoldDB" id="A0A1J8QAX0"/>
<evidence type="ECO:0000256" key="3">
    <source>
        <dbReference type="SAM" id="MobiDB-lite"/>
    </source>
</evidence>
<sequence length="606" mass="65114">MTLTPSIVTEVTTSTDAAGAPTTITVGVANPTLEPNNGTSSDSTFFRNTGAVVGVFVVVGLAAASIVLWIFFYIRRKSRMRRIDRDTEVEAAVAAAGFGRAPLDDDNNDRGARSPPNSSSQYSTQMGQRGGLSGYMAGGPIRSVSGVVFDDDNAAFNPYAGYATESRPSTVGLGYVQARTASPPPGAGLSGPGTDDMGDSSRDRKSSYGHTHSVGSYEPLLAAYTHGSSAERGANSPPTPPPRNPRRLIDASPDNRPNVSSLPGNSSDGSADDRLDPDIRRRTRSDSLDSDKLRDDEDYSRPVLTVRNMPDSRRLPLAYEVPIHDTPILGMATRPKVSKAIEYGNPANFWVEYPSGLMDLTRSQHLMADAAEPSLVSSAQLDIPVNGDRTIRVDKSKTAAVIIDMQNFFLHPELRDHQTGLKCVDPLLKVIAPLRKQGVKILWVNWGLTDHELQTIPPALVRGFMKGGHGGMGSEMPGNFGRLLMRDARNSELYGPLQEEYLKGQKEGTDVWIHKNRMSGLWGHQTALDLYLKENGITTLLFGGVNADQCVSGTLVDAYFQGYDCVLVEDITATTSPAGGFENVIYNAGGSQGFVTNTSNIISASG</sequence>
<name>A0A1J8QAX0_9AGAM</name>
<dbReference type="InterPro" id="IPR000868">
    <property type="entry name" value="Isochorismatase-like_dom"/>
</dbReference>
<dbReference type="OrthoDB" id="167809at2759"/>
<feature type="compositionally biased region" description="Basic and acidic residues" evidence="3">
    <location>
        <begin position="271"/>
        <end position="295"/>
    </location>
</feature>
<evidence type="ECO:0000256" key="4">
    <source>
        <dbReference type="SAM" id="Phobius"/>
    </source>
</evidence>
<dbReference type="EMBL" id="LVVM01001623">
    <property type="protein sequence ID" value="OJA18133.1"/>
    <property type="molecule type" value="Genomic_DNA"/>
</dbReference>
<dbReference type="GO" id="GO:0016787">
    <property type="term" value="F:hydrolase activity"/>
    <property type="evidence" value="ECO:0007669"/>
    <property type="project" value="UniProtKB-KW"/>
</dbReference>
<dbReference type="Proteomes" id="UP000183567">
    <property type="component" value="Unassembled WGS sequence"/>
</dbReference>
<accession>A0A1J8QAX0</accession>
<organism evidence="6 7">
    <name type="scientific">Rhizopogon vesiculosus</name>
    <dbReference type="NCBI Taxonomy" id="180088"/>
    <lineage>
        <taxon>Eukaryota</taxon>
        <taxon>Fungi</taxon>
        <taxon>Dikarya</taxon>
        <taxon>Basidiomycota</taxon>
        <taxon>Agaricomycotina</taxon>
        <taxon>Agaricomycetes</taxon>
        <taxon>Agaricomycetidae</taxon>
        <taxon>Boletales</taxon>
        <taxon>Suillineae</taxon>
        <taxon>Rhizopogonaceae</taxon>
        <taxon>Rhizopogon</taxon>
    </lineage>
</organism>
<keyword evidence="4" id="KW-0472">Membrane</keyword>
<feature type="compositionally biased region" description="Polar residues" evidence="3">
    <location>
        <begin position="255"/>
        <end position="269"/>
    </location>
</feature>
<protein>
    <recommendedName>
        <fullName evidence="5">Isochorismatase-like domain-containing protein</fullName>
    </recommendedName>
</protein>
<keyword evidence="2" id="KW-0378">Hydrolase</keyword>
<feature type="domain" description="Isochorismatase-like" evidence="5">
    <location>
        <begin position="398"/>
        <end position="579"/>
    </location>
</feature>
<proteinExistence type="inferred from homology"/>
<feature type="compositionally biased region" description="Polar residues" evidence="3">
    <location>
        <begin position="115"/>
        <end position="127"/>
    </location>
</feature>
<dbReference type="Gene3D" id="3.40.50.850">
    <property type="entry name" value="Isochorismatase-like"/>
    <property type="match status" value="1"/>
</dbReference>
<dbReference type="PANTHER" id="PTHR43540">
    <property type="entry name" value="PEROXYUREIDOACRYLATE/UREIDOACRYLATE AMIDOHYDROLASE-RELATED"/>
    <property type="match status" value="1"/>
</dbReference>
<feature type="region of interest" description="Disordered" evidence="3">
    <location>
        <begin position="177"/>
        <end position="296"/>
    </location>
</feature>
<dbReference type="InterPro" id="IPR036380">
    <property type="entry name" value="Isochorismatase-like_sf"/>
</dbReference>
<comment type="caution">
    <text evidence="6">The sequence shown here is derived from an EMBL/GenBank/DDBJ whole genome shotgun (WGS) entry which is preliminary data.</text>
</comment>
<dbReference type="PANTHER" id="PTHR43540:SF9">
    <property type="entry name" value="FAMILY HYDROLASE, PUTATIVE (AFU_ORTHOLOGUE AFUA_2G08700)-RELATED"/>
    <property type="match status" value="1"/>
</dbReference>
<evidence type="ECO:0000256" key="2">
    <source>
        <dbReference type="ARBA" id="ARBA00022801"/>
    </source>
</evidence>
<dbReference type="InterPro" id="IPR050272">
    <property type="entry name" value="Isochorismatase-like_hydrls"/>
</dbReference>
<dbReference type="SUPFAM" id="SSF52499">
    <property type="entry name" value="Isochorismatase-like hydrolases"/>
    <property type="match status" value="1"/>
</dbReference>
<evidence type="ECO:0000313" key="6">
    <source>
        <dbReference type="EMBL" id="OJA18133.1"/>
    </source>
</evidence>
<feature type="transmembrane region" description="Helical" evidence="4">
    <location>
        <begin position="51"/>
        <end position="74"/>
    </location>
</feature>
<reference evidence="6 7" key="1">
    <citation type="submission" date="2016-03" db="EMBL/GenBank/DDBJ databases">
        <title>Comparative genomics of the ectomycorrhizal sister species Rhizopogon vinicolor and Rhizopogon vesiculosus (Basidiomycota: Boletales) reveals a divergence of the mating type B locus.</title>
        <authorList>
            <person name="Mujic A.B."/>
            <person name="Kuo A."/>
            <person name="Tritt A."/>
            <person name="Lipzen A."/>
            <person name="Chen C."/>
            <person name="Johnson J."/>
            <person name="Sharma A."/>
            <person name="Barry K."/>
            <person name="Grigoriev I.V."/>
            <person name="Spatafora J.W."/>
        </authorList>
    </citation>
    <scope>NUCLEOTIDE SEQUENCE [LARGE SCALE GENOMIC DNA]</scope>
    <source>
        <strain evidence="6 7">AM-OR11-056</strain>
    </source>
</reference>